<keyword evidence="3" id="KW-1185">Reference proteome</keyword>
<dbReference type="EMBL" id="JANBOI010002519">
    <property type="protein sequence ID" value="KAJ1721327.1"/>
    <property type="molecule type" value="Genomic_DNA"/>
</dbReference>
<feature type="compositionally biased region" description="Polar residues" evidence="1">
    <location>
        <begin position="218"/>
        <end position="228"/>
    </location>
</feature>
<feature type="compositionally biased region" description="Basic and acidic residues" evidence="1">
    <location>
        <begin position="577"/>
        <end position="587"/>
    </location>
</feature>
<sequence>ALDGPPVDGAPVPAKKSLRSKRLMRPVKNKAGPAPESESEQEPQDRPQDEPAPQIAYDKDAGSARSSRAYDTNRHSGTDTETLAADVAQGQGPSPRLPPVDKSVSGMSFSSADADMFVEAADTQTSSRPASRTLDGTGFAANTDHPPTADDEPAAASADDLMQMLAGLQRAESPRRPSTADAGTADLLGGDFGAQPRGVSSPVGDSFADDLLGGLASSYVQPDAQESNPVDAEGDARGRRQSHGAVASPVAWPEAGDSVASPVSDRREGSADHTSRAVRRSASAAPGQGRRQSAGGLDSEIGQVVSPTDSVGSPSGGSGRARDITLGRSASLRQGARSPDQRSPAGISPTGSAAAKKTNRRSILLTSFVPPVGLGGGGPGAGSSSRSSADSHAESVVETPADSAALNGVVEISPGGKVSKRSSFLDSQRTARPTSDASMTSIRLRPSAEVAAASQQHMDVKSVAKSALQSISERIGGTVAIKEEDDEDEDADLPEWMKEVQRRKRAAQEKEEADRAAAAAAAEARAEALERALEPSIDPPSIDPPSAVPSAVAQSEPAPEPAELPDPVNASVAGGEESPKDQDAGSKDDDDMPLMDIDLGGEDARPLQALPAADVATSAAGDAGAAV</sequence>
<feature type="compositionally biased region" description="Basic residues" evidence="1">
    <location>
        <begin position="16"/>
        <end position="28"/>
    </location>
</feature>
<evidence type="ECO:0000256" key="1">
    <source>
        <dbReference type="SAM" id="MobiDB-lite"/>
    </source>
</evidence>
<feature type="non-terminal residue" evidence="2">
    <location>
        <position position="1"/>
    </location>
</feature>
<feature type="non-terminal residue" evidence="2">
    <location>
        <position position="627"/>
    </location>
</feature>
<dbReference type="AlphaFoldDB" id="A0A9W7XYL8"/>
<feature type="compositionally biased region" description="Low complexity" evidence="1">
    <location>
        <begin position="548"/>
        <end position="557"/>
    </location>
</feature>
<accession>A0A9W7XYL8</accession>
<evidence type="ECO:0000313" key="2">
    <source>
        <dbReference type="EMBL" id="KAJ1721327.1"/>
    </source>
</evidence>
<organism evidence="2 3">
    <name type="scientific">Coemansia biformis</name>
    <dbReference type="NCBI Taxonomy" id="1286918"/>
    <lineage>
        <taxon>Eukaryota</taxon>
        <taxon>Fungi</taxon>
        <taxon>Fungi incertae sedis</taxon>
        <taxon>Zoopagomycota</taxon>
        <taxon>Kickxellomycotina</taxon>
        <taxon>Kickxellomycetes</taxon>
        <taxon>Kickxellales</taxon>
        <taxon>Kickxellaceae</taxon>
        <taxon>Coemansia</taxon>
    </lineage>
</organism>
<feature type="compositionally biased region" description="Basic and acidic residues" evidence="1">
    <location>
        <begin position="524"/>
        <end position="533"/>
    </location>
</feature>
<dbReference type="Proteomes" id="UP001143981">
    <property type="component" value="Unassembled WGS sequence"/>
</dbReference>
<name>A0A9W7XYL8_9FUNG</name>
<feature type="compositionally biased region" description="Acidic residues" evidence="1">
    <location>
        <begin position="483"/>
        <end position="493"/>
    </location>
</feature>
<feature type="region of interest" description="Disordered" evidence="1">
    <location>
        <begin position="478"/>
        <end position="605"/>
    </location>
</feature>
<feature type="compositionally biased region" description="Pro residues" evidence="1">
    <location>
        <begin position="537"/>
        <end position="547"/>
    </location>
</feature>
<proteinExistence type="predicted"/>
<gene>
    <name evidence="2" type="ORF">LPJ61_006055</name>
</gene>
<comment type="caution">
    <text evidence="2">The sequence shown here is derived from an EMBL/GenBank/DDBJ whole genome shotgun (WGS) entry which is preliminary data.</text>
</comment>
<reference evidence="2" key="1">
    <citation type="submission" date="2022-07" db="EMBL/GenBank/DDBJ databases">
        <title>Phylogenomic reconstructions and comparative analyses of Kickxellomycotina fungi.</title>
        <authorList>
            <person name="Reynolds N.K."/>
            <person name="Stajich J.E."/>
            <person name="Barry K."/>
            <person name="Grigoriev I.V."/>
            <person name="Crous P."/>
            <person name="Smith M.E."/>
        </authorList>
    </citation>
    <scope>NUCLEOTIDE SEQUENCE</scope>
    <source>
        <strain evidence="2">BCRC 34381</strain>
    </source>
</reference>
<protein>
    <submittedName>
        <fullName evidence="2">Uncharacterized protein</fullName>
    </submittedName>
</protein>
<feature type="compositionally biased region" description="Basic and acidic residues" evidence="1">
    <location>
        <begin position="264"/>
        <end position="275"/>
    </location>
</feature>
<feature type="compositionally biased region" description="Polar residues" evidence="1">
    <location>
        <begin position="421"/>
        <end position="441"/>
    </location>
</feature>
<evidence type="ECO:0000313" key="3">
    <source>
        <dbReference type="Proteomes" id="UP001143981"/>
    </source>
</evidence>
<feature type="region of interest" description="Disordered" evidence="1">
    <location>
        <begin position="1"/>
        <end position="443"/>
    </location>
</feature>
<feature type="compositionally biased region" description="Basic and acidic residues" evidence="1">
    <location>
        <begin position="495"/>
        <end position="515"/>
    </location>
</feature>
<dbReference type="OrthoDB" id="295078at2759"/>